<sequence>MEAEDRARKAVEWTVITNVMFLLATASATLIIGLTPLIWALWVAWAALCGVAVWSLVRFARFDRSP</sequence>
<evidence type="ECO:0000313" key="5">
    <source>
        <dbReference type="Proteomes" id="UP001585053"/>
    </source>
</evidence>
<gene>
    <name evidence="3" type="ORF">GTW20_23285</name>
    <name evidence="2" type="ORF">VSQ78_02295</name>
</gene>
<proteinExistence type="predicted"/>
<reference evidence="3 4" key="1">
    <citation type="journal article" date="2019" name="Nat. Commun.">
        <title>The antimicrobial potential of Streptomyces from insect microbiomes.</title>
        <authorList>
            <person name="Chevrette M.G."/>
            <person name="Carlson C.M."/>
            <person name="Ortega H.E."/>
            <person name="Thomas C."/>
            <person name="Ananiev G.E."/>
            <person name="Barns K.J."/>
            <person name="Book A.J."/>
            <person name="Cagnazzo J."/>
            <person name="Carlos C."/>
            <person name="Flanigan W."/>
            <person name="Grubbs K.J."/>
            <person name="Horn H.A."/>
            <person name="Hoffmann F.M."/>
            <person name="Klassen J.L."/>
            <person name="Knack J.J."/>
            <person name="Lewin G.R."/>
            <person name="McDonald B.R."/>
            <person name="Muller L."/>
            <person name="Melo W.G.P."/>
            <person name="Pinto-Tomas A.A."/>
            <person name="Schmitz A."/>
            <person name="Wendt-Pienkowski E."/>
            <person name="Wildman S."/>
            <person name="Zhao M."/>
            <person name="Zhang F."/>
            <person name="Bugni T.S."/>
            <person name="Andes D.R."/>
            <person name="Pupo M.T."/>
            <person name="Currie C.R."/>
        </authorList>
    </citation>
    <scope>NUCLEOTIDE SEQUENCE [LARGE SCALE GENOMIC DNA]</scope>
    <source>
        <strain evidence="3 4">SID5840</strain>
    </source>
</reference>
<evidence type="ECO:0000313" key="4">
    <source>
        <dbReference type="Proteomes" id="UP000467124"/>
    </source>
</evidence>
<dbReference type="EMBL" id="JAYMRS010000001">
    <property type="protein sequence ID" value="MFB8766515.1"/>
    <property type="molecule type" value="Genomic_DNA"/>
</dbReference>
<organism evidence="3 4">
    <name type="scientific">Nocardiopsis alba</name>
    <dbReference type="NCBI Taxonomy" id="53437"/>
    <lineage>
        <taxon>Bacteria</taxon>
        <taxon>Bacillati</taxon>
        <taxon>Actinomycetota</taxon>
        <taxon>Actinomycetes</taxon>
        <taxon>Streptosporangiales</taxon>
        <taxon>Nocardiopsidaceae</taxon>
        <taxon>Nocardiopsis</taxon>
    </lineage>
</organism>
<dbReference type="AlphaFoldDB" id="A0A7K2IZ50"/>
<dbReference type="Proteomes" id="UP000467124">
    <property type="component" value="Unassembled WGS sequence"/>
</dbReference>
<evidence type="ECO:0000313" key="2">
    <source>
        <dbReference type="EMBL" id="MFB8766515.1"/>
    </source>
</evidence>
<evidence type="ECO:0000313" key="3">
    <source>
        <dbReference type="EMBL" id="MYR35104.1"/>
    </source>
</evidence>
<name>A0A7K2IZ50_9ACTN</name>
<dbReference type="Proteomes" id="UP001585053">
    <property type="component" value="Unassembled WGS sequence"/>
</dbReference>
<feature type="transmembrane region" description="Helical" evidence="1">
    <location>
        <begin position="12"/>
        <end position="32"/>
    </location>
</feature>
<keyword evidence="5" id="KW-1185">Reference proteome</keyword>
<comment type="caution">
    <text evidence="3">The sequence shown here is derived from an EMBL/GenBank/DDBJ whole genome shotgun (WGS) entry which is preliminary data.</text>
</comment>
<reference evidence="2 5" key="2">
    <citation type="submission" date="2024-01" db="EMBL/GenBank/DDBJ databases">
        <title>Genome mining of biosynthetic gene clusters to explore secondary metabolites of Streptomyces sp.</title>
        <authorList>
            <person name="Baig A."/>
            <person name="Ajitkumar Shintre N."/>
            <person name="Kumar H."/>
            <person name="Anbarasu A."/>
            <person name="Ramaiah S."/>
        </authorList>
    </citation>
    <scope>NUCLEOTIDE SEQUENCE [LARGE SCALE GENOMIC DNA]</scope>
    <source>
        <strain evidence="2 5">A01</strain>
    </source>
</reference>
<protein>
    <submittedName>
        <fullName evidence="3">Uncharacterized protein</fullName>
    </submittedName>
</protein>
<evidence type="ECO:0000256" key="1">
    <source>
        <dbReference type="SAM" id="Phobius"/>
    </source>
</evidence>
<keyword evidence="1" id="KW-0472">Membrane</keyword>
<feature type="transmembrane region" description="Helical" evidence="1">
    <location>
        <begin position="38"/>
        <end position="57"/>
    </location>
</feature>
<keyword evidence="1" id="KW-0812">Transmembrane</keyword>
<keyword evidence="1" id="KW-1133">Transmembrane helix</keyword>
<dbReference type="RefSeq" id="WP_017534703.1">
    <property type="nucleotide sequence ID" value="NZ_JAYMRS010000001.1"/>
</dbReference>
<accession>A0A7K2IZ50</accession>
<dbReference type="EMBL" id="WWHY01000001">
    <property type="protein sequence ID" value="MYR35104.1"/>
    <property type="molecule type" value="Genomic_DNA"/>
</dbReference>